<evidence type="ECO:0000313" key="1">
    <source>
        <dbReference type="EMBL" id="NQE35002.1"/>
    </source>
</evidence>
<dbReference type="Proteomes" id="UP000702425">
    <property type="component" value="Unassembled WGS sequence"/>
</dbReference>
<sequence>MDVENLARQTAVRIQTGKSFGSGTIVRRQGQTYTVLTNWHVVAIVRGDRTIVTGDGILHQPLGVPRRLGDTDLAIVEFRSAIEYKVAPISAEPAAVGEPLLAAGFPAGAEVLAVAGGVVELLLPKSLPQGYSLGYTNEVKIGMSGGPIFNVKGFLVGINGRGKYRDPDFGVYAFEDGSEPTTELLEKMVKSSWGIPISIYLQFVSSDLGS</sequence>
<organism evidence="1 2">
    <name type="scientific">Microcoleus asticus IPMA8</name>
    <dbReference type="NCBI Taxonomy" id="2563858"/>
    <lineage>
        <taxon>Bacteria</taxon>
        <taxon>Bacillati</taxon>
        <taxon>Cyanobacteriota</taxon>
        <taxon>Cyanophyceae</taxon>
        <taxon>Oscillatoriophycideae</taxon>
        <taxon>Oscillatoriales</taxon>
        <taxon>Microcoleaceae</taxon>
        <taxon>Microcoleus</taxon>
        <taxon>Microcoleus asticus</taxon>
    </lineage>
</organism>
<proteinExistence type="predicted"/>
<accession>A0ABX2CX69</accession>
<evidence type="ECO:0000313" key="2">
    <source>
        <dbReference type="Proteomes" id="UP000702425"/>
    </source>
</evidence>
<reference evidence="1 2" key="1">
    <citation type="journal article" date="2020" name="Sci. Rep.">
        <title>A novel cyanobacterial geosmin producer, revising GeoA distribution and dispersion patterns in Bacteria.</title>
        <authorList>
            <person name="Churro C."/>
            <person name="Semedo-Aguiar A.P."/>
            <person name="Silva A.D."/>
            <person name="Pereira-Leal J.B."/>
            <person name="Leite R.B."/>
        </authorList>
    </citation>
    <scope>NUCLEOTIDE SEQUENCE [LARGE SCALE GENOMIC DNA]</scope>
    <source>
        <strain evidence="1 2">IPMA8</strain>
    </source>
</reference>
<gene>
    <name evidence="1" type="ORF">E5S67_02731</name>
</gene>
<dbReference type="SUPFAM" id="SSF50494">
    <property type="entry name" value="Trypsin-like serine proteases"/>
    <property type="match status" value="1"/>
</dbReference>
<keyword evidence="2" id="KW-1185">Reference proteome</keyword>
<name>A0ABX2CX69_9CYAN</name>
<dbReference type="InterPro" id="IPR009003">
    <property type="entry name" value="Peptidase_S1_PA"/>
</dbReference>
<dbReference type="InterPro" id="IPR043504">
    <property type="entry name" value="Peptidase_S1_PA_chymotrypsin"/>
</dbReference>
<evidence type="ECO:0008006" key="3">
    <source>
        <dbReference type="Google" id="ProtNLM"/>
    </source>
</evidence>
<protein>
    <recommendedName>
        <fullName evidence="3">Serine protease</fullName>
    </recommendedName>
</protein>
<dbReference type="EMBL" id="SRRZ01000044">
    <property type="protein sequence ID" value="NQE35002.1"/>
    <property type="molecule type" value="Genomic_DNA"/>
</dbReference>
<dbReference type="Pfam" id="PF13365">
    <property type="entry name" value="Trypsin_2"/>
    <property type="match status" value="1"/>
</dbReference>
<comment type="caution">
    <text evidence="1">The sequence shown here is derived from an EMBL/GenBank/DDBJ whole genome shotgun (WGS) entry which is preliminary data.</text>
</comment>
<dbReference type="Gene3D" id="2.40.10.10">
    <property type="entry name" value="Trypsin-like serine proteases"/>
    <property type="match status" value="2"/>
</dbReference>